<name>A0A077MA05_9MICO</name>
<organism evidence="2 3">
    <name type="scientific">Nostocoides jenkinsii Ben 74</name>
    <dbReference type="NCBI Taxonomy" id="1193518"/>
    <lineage>
        <taxon>Bacteria</taxon>
        <taxon>Bacillati</taxon>
        <taxon>Actinomycetota</taxon>
        <taxon>Actinomycetes</taxon>
        <taxon>Micrococcales</taxon>
        <taxon>Intrasporangiaceae</taxon>
        <taxon>Nostocoides</taxon>
    </lineage>
</organism>
<dbReference type="EMBL" id="CAJC01000011">
    <property type="protein sequence ID" value="CCI51553.1"/>
    <property type="molecule type" value="Genomic_DNA"/>
</dbReference>
<reference evidence="2 3" key="1">
    <citation type="journal article" date="2013" name="ISME J.">
        <title>A metabolic model for members of the genus Tetrasphaera involved in enhanced biological phosphorus removal.</title>
        <authorList>
            <person name="Kristiansen R."/>
            <person name="Nguyen H.T.T."/>
            <person name="Saunders A.M."/>
            <person name="Nielsen J.L."/>
            <person name="Wimmer R."/>
            <person name="Le V.Q."/>
            <person name="McIlroy S.J."/>
            <person name="Petrovski S."/>
            <person name="Seviour R.J."/>
            <person name="Calteau A."/>
            <person name="Nielsen K.L."/>
            <person name="Nielsen P.H."/>
        </authorList>
    </citation>
    <scope>NUCLEOTIDE SEQUENCE [LARGE SCALE GENOMIC DNA]</scope>
    <source>
        <strain evidence="2 3">Ben 74</strain>
    </source>
</reference>
<feature type="compositionally biased region" description="Basic and acidic residues" evidence="1">
    <location>
        <begin position="1"/>
        <end position="11"/>
    </location>
</feature>
<evidence type="ECO:0000256" key="1">
    <source>
        <dbReference type="SAM" id="MobiDB-lite"/>
    </source>
</evidence>
<keyword evidence="3" id="KW-1185">Reference proteome</keyword>
<dbReference type="AlphaFoldDB" id="A0A077MA05"/>
<dbReference type="STRING" id="1193518.BN13_1080026"/>
<protein>
    <submittedName>
        <fullName evidence="2">Uncharacterized protein</fullName>
    </submittedName>
</protein>
<feature type="region of interest" description="Disordered" evidence="1">
    <location>
        <begin position="1"/>
        <end position="50"/>
    </location>
</feature>
<comment type="caution">
    <text evidence="2">The sequence shown here is derived from an EMBL/GenBank/DDBJ whole genome shotgun (WGS) entry which is preliminary data.</text>
</comment>
<gene>
    <name evidence="2" type="ORF">BN13_1080026</name>
</gene>
<dbReference type="Proteomes" id="UP000035720">
    <property type="component" value="Unassembled WGS sequence"/>
</dbReference>
<proteinExistence type="predicted"/>
<evidence type="ECO:0000313" key="3">
    <source>
        <dbReference type="Proteomes" id="UP000035720"/>
    </source>
</evidence>
<accession>A0A077MA05</accession>
<evidence type="ECO:0000313" key="2">
    <source>
        <dbReference type="EMBL" id="CCI51553.1"/>
    </source>
</evidence>
<sequence>MVLASHRDRFGGPRQGLHRAASHRDAPPLGVAARSRRDWNGAASGRPGIGDRTAACLDIVDALPAFTEILLDRGYSLAKGSRLVGPCKIATPP</sequence>